<dbReference type="PROSITE" id="PS51257">
    <property type="entry name" value="PROKAR_LIPOPROTEIN"/>
    <property type="match status" value="1"/>
</dbReference>
<organism evidence="4 5">
    <name type="scientific">Paradesertivirga mongoliensis</name>
    <dbReference type="NCBI Taxonomy" id="2100740"/>
    <lineage>
        <taxon>Bacteria</taxon>
        <taxon>Pseudomonadati</taxon>
        <taxon>Bacteroidota</taxon>
        <taxon>Sphingobacteriia</taxon>
        <taxon>Sphingobacteriales</taxon>
        <taxon>Sphingobacteriaceae</taxon>
        <taxon>Paradesertivirga</taxon>
    </lineage>
</organism>
<dbReference type="InterPro" id="IPR015943">
    <property type="entry name" value="WD40/YVTN_repeat-like_dom_sf"/>
</dbReference>
<evidence type="ECO:0000256" key="2">
    <source>
        <dbReference type="ARBA" id="ARBA00022475"/>
    </source>
</evidence>
<dbReference type="Proteomes" id="UP001597387">
    <property type="component" value="Unassembled WGS sequence"/>
</dbReference>
<evidence type="ECO:0000313" key="4">
    <source>
        <dbReference type="EMBL" id="MFD2160898.1"/>
    </source>
</evidence>
<dbReference type="InterPro" id="IPR011044">
    <property type="entry name" value="Quino_amine_DH_bsu"/>
</dbReference>
<comment type="subcellular location">
    <subcellularLocation>
        <location evidence="1">Cell membrane</location>
    </subcellularLocation>
</comment>
<keyword evidence="5" id="KW-1185">Reference proteome</keyword>
<keyword evidence="3" id="KW-0472">Membrane</keyword>
<dbReference type="Gene3D" id="2.130.10.10">
    <property type="entry name" value="YVTN repeat-like/Quinoprotein amine dehydrogenase"/>
    <property type="match status" value="1"/>
</dbReference>
<dbReference type="EMBL" id="JBHUHZ010000001">
    <property type="protein sequence ID" value="MFD2160898.1"/>
    <property type="molecule type" value="Genomic_DNA"/>
</dbReference>
<comment type="caution">
    <text evidence="4">The sequence shown here is derived from an EMBL/GenBank/DDBJ whole genome shotgun (WGS) entry which is preliminary data.</text>
</comment>
<reference evidence="5" key="1">
    <citation type="journal article" date="2019" name="Int. J. Syst. Evol. Microbiol.">
        <title>The Global Catalogue of Microorganisms (GCM) 10K type strain sequencing project: providing services to taxonomists for standard genome sequencing and annotation.</title>
        <authorList>
            <consortium name="The Broad Institute Genomics Platform"/>
            <consortium name="The Broad Institute Genome Sequencing Center for Infectious Disease"/>
            <person name="Wu L."/>
            <person name="Ma J."/>
        </authorList>
    </citation>
    <scope>NUCLEOTIDE SEQUENCE [LARGE SCALE GENOMIC DNA]</scope>
    <source>
        <strain evidence="5">KCTC 42217</strain>
    </source>
</reference>
<dbReference type="InterPro" id="IPR009722">
    <property type="entry name" value="YjiK/CarP"/>
</dbReference>
<name>A0ABW4ZG24_9SPHI</name>
<protein>
    <submittedName>
        <fullName evidence="4">SdiA-regulated domain-containing protein</fullName>
    </submittedName>
</protein>
<dbReference type="SUPFAM" id="SSF50969">
    <property type="entry name" value="YVTN repeat-like/Quinoprotein amine dehydrogenase"/>
    <property type="match status" value="1"/>
</dbReference>
<proteinExistence type="predicted"/>
<keyword evidence="2" id="KW-1003">Cell membrane</keyword>
<gene>
    <name evidence="4" type="ORF">ACFSJU_00700</name>
</gene>
<accession>A0ABW4ZG24</accession>
<evidence type="ECO:0000256" key="1">
    <source>
        <dbReference type="ARBA" id="ARBA00004236"/>
    </source>
</evidence>
<dbReference type="Pfam" id="PF06977">
    <property type="entry name" value="SdiA-regulated"/>
    <property type="match status" value="1"/>
</dbReference>
<dbReference type="RefSeq" id="WP_255902297.1">
    <property type="nucleotide sequence ID" value="NZ_JAFMZO010000002.1"/>
</dbReference>
<sequence length="299" mass="33494">MNRISPLLLAIFLISCGSSDRKTSKQDTVSKETFEPKGGKLYTVPAELVEISGISFVSDSVLVAVQDEEGILFFYDLNKEAITRQYEFWKGKDYEDLAVVGNDLWIVNSSGALYELKNFNNGPSKPNVFKTVLKEENNIEGLALDKKNNRLLLAVKDLSMDGDEKEKDIYAFDLKTKTLNIQPVFSIRLSEIETFFKGDEIEEVSKKILKAVGNQNLNKVFRTSALAFHPKTGELYVLSSLNNIVAVLDQKGSITKVLELDGKEFIQPEGLAFTQDGRLFVSNEGQGKQANIIELKYED</sequence>
<evidence type="ECO:0000256" key="3">
    <source>
        <dbReference type="ARBA" id="ARBA00023136"/>
    </source>
</evidence>
<evidence type="ECO:0000313" key="5">
    <source>
        <dbReference type="Proteomes" id="UP001597387"/>
    </source>
</evidence>